<feature type="transmembrane region" description="Helical" evidence="6">
    <location>
        <begin position="151"/>
        <end position="169"/>
    </location>
</feature>
<dbReference type="HOGENOM" id="CLU_033863_4_1_12"/>
<dbReference type="STRING" id="1307761.L21SP2_3461"/>
<evidence type="ECO:0000256" key="2">
    <source>
        <dbReference type="ARBA" id="ARBA00007362"/>
    </source>
</evidence>
<feature type="domain" description="EamA" evidence="7">
    <location>
        <begin position="151"/>
        <end position="284"/>
    </location>
</feature>
<dbReference type="PANTHER" id="PTHR32322">
    <property type="entry name" value="INNER MEMBRANE TRANSPORTER"/>
    <property type="match status" value="1"/>
</dbReference>
<gene>
    <name evidence="8" type="ORF">L21SP2_3461</name>
</gene>
<evidence type="ECO:0000256" key="6">
    <source>
        <dbReference type="SAM" id="Phobius"/>
    </source>
</evidence>
<dbReference type="InterPro" id="IPR037185">
    <property type="entry name" value="EmrE-like"/>
</dbReference>
<dbReference type="SUPFAM" id="SSF103481">
    <property type="entry name" value="Multidrug resistance efflux transporter EmrE"/>
    <property type="match status" value="2"/>
</dbReference>
<dbReference type="GO" id="GO:0016020">
    <property type="term" value="C:membrane"/>
    <property type="evidence" value="ECO:0007669"/>
    <property type="project" value="UniProtKB-SubCell"/>
</dbReference>
<dbReference type="PANTHER" id="PTHR32322:SF2">
    <property type="entry name" value="EAMA DOMAIN-CONTAINING PROTEIN"/>
    <property type="match status" value="1"/>
</dbReference>
<comment type="subcellular location">
    <subcellularLocation>
        <location evidence="1">Membrane</location>
        <topology evidence="1">Multi-pass membrane protein</topology>
    </subcellularLocation>
</comment>
<dbReference type="InterPro" id="IPR050638">
    <property type="entry name" value="AA-Vitamin_Transporters"/>
</dbReference>
<evidence type="ECO:0000256" key="3">
    <source>
        <dbReference type="ARBA" id="ARBA00022692"/>
    </source>
</evidence>
<evidence type="ECO:0000259" key="7">
    <source>
        <dbReference type="Pfam" id="PF00892"/>
    </source>
</evidence>
<sequence>MNLLTLTALMVTTLFWGSSFVATKLVLEVWPTWAYMFLRFAGASLVFLAALLWKRRLAIPRRVIPRLMLLSVFQPGLYFLFESLGLERTSAASSAIIIAAIPAVVALASAFFLNERLSRRGWIGTLLSISGIGIITLFDRNAGTQDASLEGNLFILLAVLSGAAYMLLSRRISRDLTPLQTTGYQMFFATFFFLPGFIVQGDALMHTAVQWEILFAFGFLVLGATFAAFLSYNYALSRISAPKASIFINGIPVVTVIVGWIVLGEGVNWVQIGGGALAVGGLMYASRRETGEIKLEA</sequence>
<evidence type="ECO:0000256" key="5">
    <source>
        <dbReference type="ARBA" id="ARBA00023136"/>
    </source>
</evidence>
<dbReference type="Proteomes" id="UP000018680">
    <property type="component" value="Chromosome"/>
</dbReference>
<feature type="transmembrane region" description="Helical" evidence="6">
    <location>
        <begin position="213"/>
        <end position="232"/>
    </location>
</feature>
<feature type="transmembrane region" description="Helical" evidence="6">
    <location>
        <begin position="32"/>
        <end position="51"/>
    </location>
</feature>
<evidence type="ECO:0000256" key="1">
    <source>
        <dbReference type="ARBA" id="ARBA00004141"/>
    </source>
</evidence>
<feature type="transmembrane region" description="Helical" evidence="6">
    <location>
        <begin position="121"/>
        <end position="139"/>
    </location>
</feature>
<reference evidence="8 9" key="1">
    <citation type="journal article" date="2015" name="Stand. Genomic Sci.">
        <title>Complete genome sequence and description of Salinispira pacifica gen. nov., sp. nov., a novel spirochaete isolated form a hypersaline microbial mat.</title>
        <authorList>
            <person name="Ben Hania W."/>
            <person name="Joseph M."/>
            <person name="Schumann P."/>
            <person name="Bunk B."/>
            <person name="Fiebig A."/>
            <person name="Sproer C."/>
            <person name="Klenk H.P."/>
            <person name="Fardeau M.L."/>
            <person name="Spring S."/>
        </authorList>
    </citation>
    <scope>NUCLEOTIDE SEQUENCE [LARGE SCALE GENOMIC DNA]</scope>
    <source>
        <strain evidence="8 9">L21-RPul-D2</strain>
    </source>
</reference>
<evidence type="ECO:0000256" key="4">
    <source>
        <dbReference type="ARBA" id="ARBA00022989"/>
    </source>
</evidence>
<name>V5WLI7_9SPIO</name>
<proteinExistence type="inferred from homology"/>
<dbReference type="EMBL" id="CP006939">
    <property type="protein sequence ID" value="AHC16797.1"/>
    <property type="molecule type" value="Genomic_DNA"/>
</dbReference>
<organism evidence="8 9">
    <name type="scientific">Salinispira pacifica</name>
    <dbReference type="NCBI Taxonomy" id="1307761"/>
    <lineage>
        <taxon>Bacteria</taxon>
        <taxon>Pseudomonadati</taxon>
        <taxon>Spirochaetota</taxon>
        <taxon>Spirochaetia</taxon>
        <taxon>Spirochaetales</taxon>
        <taxon>Spirochaetaceae</taxon>
        <taxon>Salinispira</taxon>
    </lineage>
</organism>
<dbReference type="RefSeq" id="WP_024269683.1">
    <property type="nucleotide sequence ID" value="NC_023035.1"/>
</dbReference>
<keyword evidence="5 6" id="KW-0472">Membrane</keyword>
<feature type="transmembrane region" description="Helical" evidence="6">
    <location>
        <begin position="63"/>
        <end position="81"/>
    </location>
</feature>
<feature type="transmembrane region" description="Helical" evidence="6">
    <location>
        <begin position="244"/>
        <end position="263"/>
    </location>
</feature>
<evidence type="ECO:0000313" key="9">
    <source>
        <dbReference type="Proteomes" id="UP000018680"/>
    </source>
</evidence>
<feature type="transmembrane region" description="Helical" evidence="6">
    <location>
        <begin position="269"/>
        <end position="285"/>
    </location>
</feature>
<feature type="transmembrane region" description="Helical" evidence="6">
    <location>
        <begin position="181"/>
        <end position="201"/>
    </location>
</feature>
<dbReference type="InterPro" id="IPR000620">
    <property type="entry name" value="EamA_dom"/>
</dbReference>
<comment type="similarity">
    <text evidence="2">Belongs to the EamA transporter family.</text>
</comment>
<evidence type="ECO:0000313" key="8">
    <source>
        <dbReference type="EMBL" id="AHC16797.1"/>
    </source>
</evidence>
<dbReference type="Pfam" id="PF00892">
    <property type="entry name" value="EamA"/>
    <property type="match status" value="2"/>
</dbReference>
<feature type="transmembrane region" description="Helical" evidence="6">
    <location>
        <begin position="93"/>
        <end position="114"/>
    </location>
</feature>
<dbReference type="KEGG" id="slr:L21SP2_3461"/>
<keyword evidence="4 6" id="KW-1133">Transmembrane helix</keyword>
<keyword evidence="9" id="KW-1185">Reference proteome</keyword>
<dbReference type="eggNOG" id="COG0697">
    <property type="taxonomic scope" value="Bacteria"/>
</dbReference>
<dbReference type="OrthoDB" id="9805239at2"/>
<keyword evidence="3 6" id="KW-0812">Transmembrane</keyword>
<dbReference type="Gene3D" id="1.10.3730.20">
    <property type="match status" value="1"/>
</dbReference>
<accession>V5WLI7</accession>
<protein>
    <submittedName>
        <fullName evidence="8">Permease of the drug/metabolite transporter (DMT) superfamily</fullName>
    </submittedName>
</protein>
<dbReference type="AlphaFoldDB" id="V5WLI7"/>
<feature type="domain" description="EamA" evidence="7">
    <location>
        <begin position="7"/>
        <end position="136"/>
    </location>
</feature>